<organism evidence="1 2">
    <name type="scientific">Mesorhabditis spiculigera</name>
    <dbReference type="NCBI Taxonomy" id="96644"/>
    <lineage>
        <taxon>Eukaryota</taxon>
        <taxon>Metazoa</taxon>
        <taxon>Ecdysozoa</taxon>
        <taxon>Nematoda</taxon>
        <taxon>Chromadorea</taxon>
        <taxon>Rhabditida</taxon>
        <taxon>Rhabditina</taxon>
        <taxon>Rhabditomorpha</taxon>
        <taxon>Rhabditoidea</taxon>
        <taxon>Rhabditidae</taxon>
        <taxon>Mesorhabditinae</taxon>
        <taxon>Mesorhabditis</taxon>
    </lineage>
</organism>
<dbReference type="EMBL" id="CATQJA010002489">
    <property type="protein sequence ID" value="CAJ0570849.1"/>
    <property type="molecule type" value="Genomic_DNA"/>
</dbReference>
<reference evidence="1" key="1">
    <citation type="submission" date="2023-06" db="EMBL/GenBank/DDBJ databases">
        <authorList>
            <person name="Delattre M."/>
        </authorList>
    </citation>
    <scope>NUCLEOTIDE SEQUENCE</scope>
    <source>
        <strain evidence="1">AF72</strain>
    </source>
</reference>
<name>A0AA36FXW7_9BILA</name>
<proteinExistence type="predicted"/>
<sequence>MVEKRPRKPNTKFQDSCLRIDEEGRVQYLEDGWIQLHWDETQEMSPEVMKLLFFGSKIRLIWVACPRPEPVLPWLQGIAAETTIFDMENLSWLQALKPDEEKYEKLEFRDVPKSAEIRE</sequence>
<accession>A0AA36FXW7</accession>
<dbReference type="Proteomes" id="UP001177023">
    <property type="component" value="Unassembled WGS sequence"/>
</dbReference>
<protein>
    <submittedName>
        <fullName evidence="1">Uncharacterized protein</fullName>
    </submittedName>
</protein>
<feature type="non-terminal residue" evidence="1">
    <location>
        <position position="119"/>
    </location>
</feature>
<keyword evidence="2" id="KW-1185">Reference proteome</keyword>
<evidence type="ECO:0000313" key="2">
    <source>
        <dbReference type="Proteomes" id="UP001177023"/>
    </source>
</evidence>
<gene>
    <name evidence="1" type="ORF">MSPICULIGERA_LOCUS9282</name>
</gene>
<dbReference type="AlphaFoldDB" id="A0AA36FXW7"/>
<comment type="caution">
    <text evidence="1">The sequence shown here is derived from an EMBL/GenBank/DDBJ whole genome shotgun (WGS) entry which is preliminary data.</text>
</comment>
<evidence type="ECO:0000313" key="1">
    <source>
        <dbReference type="EMBL" id="CAJ0570849.1"/>
    </source>
</evidence>